<feature type="compositionally biased region" description="Low complexity" evidence="1">
    <location>
        <begin position="79"/>
        <end position="94"/>
    </location>
</feature>
<keyword evidence="3" id="KW-1185">Reference proteome</keyword>
<organism evidence="2 3">
    <name type="scientific">Recurvomyces mirabilis</name>
    <dbReference type="NCBI Taxonomy" id="574656"/>
    <lineage>
        <taxon>Eukaryota</taxon>
        <taxon>Fungi</taxon>
        <taxon>Dikarya</taxon>
        <taxon>Ascomycota</taxon>
        <taxon>Pezizomycotina</taxon>
        <taxon>Dothideomycetes</taxon>
        <taxon>Dothideomycetidae</taxon>
        <taxon>Mycosphaerellales</taxon>
        <taxon>Teratosphaeriaceae</taxon>
        <taxon>Recurvomyces</taxon>
    </lineage>
</organism>
<evidence type="ECO:0000256" key="1">
    <source>
        <dbReference type="SAM" id="MobiDB-lite"/>
    </source>
</evidence>
<proteinExistence type="predicted"/>
<feature type="compositionally biased region" description="Basic and acidic residues" evidence="1">
    <location>
        <begin position="69"/>
        <end position="78"/>
    </location>
</feature>
<feature type="compositionally biased region" description="Low complexity" evidence="1">
    <location>
        <begin position="101"/>
        <end position="115"/>
    </location>
</feature>
<feature type="compositionally biased region" description="Basic and acidic residues" evidence="1">
    <location>
        <begin position="117"/>
        <end position="127"/>
    </location>
</feature>
<evidence type="ECO:0000313" key="3">
    <source>
        <dbReference type="Proteomes" id="UP001274830"/>
    </source>
</evidence>
<reference evidence="2" key="1">
    <citation type="submission" date="2023-07" db="EMBL/GenBank/DDBJ databases">
        <title>Black Yeasts Isolated from many extreme environments.</title>
        <authorList>
            <person name="Coleine C."/>
            <person name="Stajich J.E."/>
            <person name="Selbmann L."/>
        </authorList>
    </citation>
    <scope>NUCLEOTIDE SEQUENCE</scope>
    <source>
        <strain evidence="2">CCFEE 5485</strain>
    </source>
</reference>
<evidence type="ECO:0000313" key="2">
    <source>
        <dbReference type="EMBL" id="KAK3678075.1"/>
    </source>
</evidence>
<protein>
    <submittedName>
        <fullName evidence="2">Uncharacterized protein</fullName>
    </submittedName>
</protein>
<comment type="caution">
    <text evidence="2">The sequence shown here is derived from an EMBL/GenBank/DDBJ whole genome shotgun (WGS) entry which is preliminary data.</text>
</comment>
<gene>
    <name evidence="2" type="ORF">LTR78_002170</name>
</gene>
<feature type="region of interest" description="Disordered" evidence="1">
    <location>
        <begin position="1"/>
        <end position="56"/>
    </location>
</feature>
<accession>A0AAE0WUK9</accession>
<dbReference type="Proteomes" id="UP001274830">
    <property type="component" value="Unassembled WGS sequence"/>
</dbReference>
<dbReference type="AlphaFoldDB" id="A0AAE0WUK9"/>
<feature type="region of interest" description="Disordered" evidence="1">
    <location>
        <begin position="69"/>
        <end position="138"/>
    </location>
</feature>
<dbReference type="EMBL" id="JAUTXT010000005">
    <property type="protein sequence ID" value="KAK3678075.1"/>
    <property type="molecule type" value="Genomic_DNA"/>
</dbReference>
<name>A0AAE0WUK9_9PEZI</name>
<feature type="compositionally biased region" description="Basic and acidic residues" evidence="1">
    <location>
        <begin position="13"/>
        <end position="47"/>
    </location>
</feature>
<sequence length="138" mass="15477">MQNIREKLRRKLSLHDKNPDFNDYHDPEDLDDETHRHANREYAHAEESNEPYGKQGSFLNKLIMSGNKKTEEEIHREQAAGVGTAGTSTSTTAGLRENMQSSGTTGNSTLGGSTTMRDGDMAYRNDPKIPQQGEQRLQ</sequence>